<dbReference type="Pfam" id="PF22086">
    <property type="entry name" value="DUF6940"/>
    <property type="match status" value="1"/>
</dbReference>
<sequence length="196" mass="22083">MQADIREIPGRQAVCLRISIDGAALSFEQFAANLSRDAEFQTAFNETLAKSTYEALRWELPGLTATNWTQPFECVLVESLELRRSARWSAFEEHFDGDKQVVTFANLRGDATLVVPLPIAEANAYPHLAAFARDAPTEQQRELWQMVGEVLEKRIGAKPVWLSTAGAGIPWLHVRLDDRPKYYSYAPYRSLLETGP</sequence>
<dbReference type="KEGG" id="bvo:Pan97_42090"/>
<dbReference type="OrthoDB" id="980262at2"/>
<proteinExistence type="predicted"/>
<dbReference type="AlphaFoldDB" id="A0A518CD44"/>
<gene>
    <name evidence="1" type="ORF">Pan97_42090</name>
</gene>
<dbReference type="Proteomes" id="UP000318626">
    <property type="component" value="Chromosome"/>
</dbReference>
<dbReference type="EMBL" id="CP036289">
    <property type="protein sequence ID" value="QDU77147.1"/>
    <property type="molecule type" value="Genomic_DNA"/>
</dbReference>
<accession>A0A518CD44</accession>
<name>A0A518CD44_9BACT</name>
<dbReference type="InterPro" id="IPR054220">
    <property type="entry name" value="DUF6940"/>
</dbReference>
<dbReference type="RefSeq" id="WP_144975824.1">
    <property type="nucleotide sequence ID" value="NZ_CP036289.1"/>
</dbReference>
<evidence type="ECO:0000313" key="1">
    <source>
        <dbReference type="EMBL" id="QDU77147.1"/>
    </source>
</evidence>
<evidence type="ECO:0000313" key="2">
    <source>
        <dbReference type="Proteomes" id="UP000318626"/>
    </source>
</evidence>
<reference evidence="2" key="1">
    <citation type="submission" date="2019-02" db="EMBL/GenBank/DDBJ databases">
        <title>Deep-cultivation of Planctomycetes and their phenomic and genomic characterization uncovers novel biology.</title>
        <authorList>
            <person name="Wiegand S."/>
            <person name="Jogler M."/>
            <person name="Boedeker C."/>
            <person name="Pinto D."/>
            <person name="Vollmers J."/>
            <person name="Rivas-Marin E."/>
            <person name="Kohn T."/>
            <person name="Peeters S.H."/>
            <person name="Heuer A."/>
            <person name="Rast P."/>
            <person name="Oberbeckmann S."/>
            <person name="Bunk B."/>
            <person name="Jeske O."/>
            <person name="Meyerdierks A."/>
            <person name="Storesund J.E."/>
            <person name="Kallscheuer N."/>
            <person name="Luecker S."/>
            <person name="Lage O.M."/>
            <person name="Pohl T."/>
            <person name="Merkel B.J."/>
            <person name="Hornburger P."/>
            <person name="Mueller R.-W."/>
            <person name="Bruemmer F."/>
            <person name="Labrenz M."/>
            <person name="Spormann A.M."/>
            <person name="Op den Camp H."/>
            <person name="Overmann J."/>
            <person name="Amann R."/>
            <person name="Jetten M.S.M."/>
            <person name="Mascher T."/>
            <person name="Medema M.H."/>
            <person name="Devos D.P."/>
            <person name="Kaster A.-K."/>
            <person name="Ovreas L."/>
            <person name="Rohde M."/>
            <person name="Galperin M.Y."/>
            <person name="Jogler C."/>
        </authorList>
    </citation>
    <scope>NUCLEOTIDE SEQUENCE [LARGE SCALE GENOMIC DNA]</scope>
    <source>
        <strain evidence="2">Pan97</strain>
    </source>
</reference>
<organism evidence="1 2">
    <name type="scientific">Bremerella volcania</name>
    <dbReference type="NCBI Taxonomy" id="2527984"/>
    <lineage>
        <taxon>Bacteria</taxon>
        <taxon>Pseudomonadati</taxon>
        <taxon>Planctomycetota</taxon>
        <taxon>Planctomycetia</taxon>
        <taxon>Pirellulales</taxon>
        <taxon>Pirellulaceae</taxon>
        <taxon>Bremerella</taxon>
    </lineage>
</organism>
<protein>
    <submittedName>
        <fullName evidence="1">Uncharacterized protein</fullName>
    </submittedName>
</protein>
<keyword evidence="2" id="KW-1185">Reference proteome</keyword>